<dbReference type="STRING" id="1715989.NITINOP_0200"/>
<dbReference type="GO" id="GO:0016740">
    <property type="term" value="F:transferase activity"/>
    <property type="evidence" value="ECO:0007669"/>
    <property type="project" value="UniProtKB-KW"/>
</dbReference>
<keyword evidence="2" id="KW-0808">Transferase</keyword>
<dbReference type="AlphaFoldDB" id="A0A0S4KPR3"/>
<dbReference type="SUPFAM" id="SSF53448">
    <property type="entry name" value="Nucleotide-diphospho-sugar transferases"/>
    <property type="match status" value="1"/>
</dbReference>
<dbReference type="Pfam" id="PF00535">
    <property type="entry name" value="Glycos_transf_2"/>
    <property type="match status" value="1"/>
</dbReference>
<reference evidence="3" key="1">
    <citation type="submission" date="2015-09" db="EMBL/GenBank/DDBJ databases">
        <authorList>
            <person name="Daims H."/>
        </authorList>
    </citation>
    <scope>NUCLEOTIDE SEQUENCE [LARGE SCALE GENOMIC DNA]</scope>
</reference>
<accession>A0A0S4KPR3</accession>
<dbReference type="PANTHER" id="PTHR48090:SF7">
    <property type="entry name" value="RFBJ PROTEIN"/>
    <property type="match status" value="1"/>
</dbReference>
<dbReference type="CDD" id="cd04179">
    <property type="entry name" value="DPM_DPG-synthase_like"/>
    <property type="match status" value="1"/>
</dbReference>
<sequence>MSKVAREAYWVVIPSYNEAATIRDVAARARHRCPNVIVVDDASSDGTEQALAGLDVTVLRNEANRGKAGSLARGFEYALSRGAVGIITLDADGQHAPEEIPAFIERSQDDPNVFLIGARRRDHRRASFRRYLANCIADFWIGWASGQAIEDSQSGFRLYPARLLQTVKIPHGPDRSFVYESEILIEAARQGMVIKSVAVSVGRRSASSPSHFRPLLDIVRITRMVAWKLVGRGMYPVGLYRLLHRRLGGRTPDRRHYGERASVTPLRK</sequence>
<dbReference type="InterPro" id="IPR029044">
    <property type="entry name" value="Nucleotide-diphossugar_trans"/>
</dbReference>
<dbReference type="EMBL" id="LN885086">
    <property type="protein sequence ID" value="CUQ65176.1"/>
    <property type="molecule type" value="Genomic_DNA"/>
</dbReference>
<dbReference type="Proteomes" id="UP000066284">
    <property type="component" value="Chromosome 1"/>
</dbReference>
<name>A0A0S4KPR3_9BACT</name>
<dbReference type="PANTHER" id="PTHR48090">
    <property type="entry name" value="UNDECAPRENYL-PHOSPHATE 4-DEOXY-4-FORMAMIDO-L-ARABINOSE TRANSFERASE-RELATED"/>
    <property type="match status" value="1"/>
</dbReference>
<dbReference type="Gene3D" id="3.90.550.10">
    <property type="entry name" value="Spore Coat Polysaccharide Biosynthesis Protein SpsA, Chain A"/>
    <property type="match status" value="1"/>
</dbReference>
<dbReference type="OrthoDB" id="9804335at2"/>
<keyword evidence="3" id="KW-1185">Reference proteome</keyword>
<gene>
    <name evidence="2" type="ORF">NITINOP_0200</name>
</gene>
<dbReference type="KEGG" id="nio:NITINOP_0200"/>
<evidence type="ECO:0000259" key="1">
    <source>
        <dbReference type="Pfam" id="PF00535"/>
    </source>
</evidence>
<proteinExistence type="predicted"/>
<evidence type="ECO:0000313" key="3">
    <source>
        <dbReference type="Proteomes" id="UP000066284"/>
    </source>
</evidence>
<organism evidence="2 3">
    <name type="scientific">Candidatus Nitrospira inopinata</name>
    <dbReference type="NCBI Taxonomy" id="1715989"/>
    <lineage>
        <taxon>Bacteria</taxon>
        <taxon>Pseudomonadati</taxon>
        <taxon>Nitrospirota</taxon>
        <taxon>Nitrospiria</taxon>
        <taxon>Nitrospirales</taxon>
        <taxon>Nitrospiraceae</taxon>
        <taxon>Nitrospira</taxon>
    </lineage>
</organism>
<dbReference type="InterPro" id="IPR001173">
    <property type="entry name" value="Glyco_trans_2-like"/>
</dbReference>
<protein>
    <submittedName>
        <fullName evidence="2">Glycosyl transferase family 2</fullName>
    </submittedName>
</protein>
<feature type="domain" description="Glycosyltransferase 2-like" evidence="1">
    <location>
        <begin position="11"/>
        <end position="122"/>
    </location>
</feature>
<dbReference type="InterPro" id="IPR050256">
    <property type="entry name" value="Glycosyltransferase_2"/>
</dbReference>
<evidence type="ECO:0000313" key="2">
    <source>
        <dbReference type="EMBL" id="CUQ65176.1"/>
    </source>
</evidence>